<dbReference type="InterPro" id="IPR011990">
    <property type="entry name" value="TPR-like_helical_dom_sf"/>
</dbReference>
<evidence type="ECO:0000256" key="4">
    <source>
        <dbReference type="SAM" id="MobiDB-lite"/>
    </source>
</evidence>
<dbReference type="SMART" id="SM00421">
    <property type="entry name" value="HTH_LUXR"/>
    <property type="match status" value="1"/>
</dbReference>
<evidence type="ECO:0000259" key="5">
    <source>
        <dbReference type="PROSITE" id="PS50043"/>
    </source>
</evidence>
<protein>
    <recommendedName>
        <fullName evidence="5">HTH luxR-type domain-containing protein</fullName>
    </recommendedName>
</protein>
<gene>
    <name evidence="6" type="ORF">KDAU_39560</name>
</gene>
<dbReference type="InterPro" id="IPR027417">
    <property type="entry name" value="P-loop_NTPase"/>
</dbReference>
<evidence type="ECO:0000313" key="6">
    <source>
        <dbReference type="EMBL" id="GCE06627.1"/>
    </source>
</evidence>
<dbReference type="Proteomes" id="UP000287224">
    <property type="component" value="Unassembled WGS sequence"/>
</dbReference>
<dbReference type="EMBL" id="BIFQ01000001">
    <property type="protein sequence ID" value="GCE06627.1"/>
    <property type="molecule type" value="Genomic_DNA"/>
</dbReference>
<dbReference type="PRINTS" id="PR00038">
    <property type="entry name" value="HTHLUXR"/>
</dbReference>
<dbReference type="GO" id="GO:0003677">
    <property type="term" value="F:DNA binding"/>
    <property type="evidence" value="ECO:0007669"/>
    <property type="project" value="UniProtKB-KW"/>
</dbReference>
<dbReference type="AlphaFoldDB" id="A0A401ZIF9"/>
<dbReference type="InterPro" id="IPR036388">
    <property type="entry name" value="WH-like_DNA-bd_sf"/>
</dbReference>
<dbReference type="SUPFAM" id="SSF52540">
    <property type="entry name" value="P-loop containing nucleoside triphosphate hydrolases"/>
    <property type="match status" value="1"/>
</dbReference>
<dbReference type="InterPro" id="IPR059106">
    <property type="entry name" value="WHD_MalT"/>
</dbReference>
<name>A0A401ZIF9_9CHLR</name>
<proteinExistence type="predicted"/>
<feature type="compositionally biased region" description="Low complexity" evidence="4">
    <location>
        <begin position="955"/>
        <end position="965"/>
    </location>
</feature>
<dbReference type="PANTHER" id="PTHR44688">
    <property type="entry name" value="DNA-BINDING TRANSCRIPTIONAL ACTIVATOR DEVR_DOSR"/>
    <property type="match status" value="1"/>
</dbReference>
<dbReference type="Gene3D" id="1.10.10.10">
    <property type="entry name" value="Winged helix-like DNA-binding domain superfamily/Winged helix DNA-binding domain"/>
    <property type="match status" value="1"/>
</dbReference>
<keyword evidence="1" id="KW-0805">Transcription regulation</keyword>
<accession>A0A401ZIF9</accession>
<keyword evidence="7" id="KW-1185">Reference proteome</keyword>
<dbReference type="GO" id="GO:0006355">
    <property type="term" value="P:regulation of DNA-templated transcription"/>
    <property type="evidence" value="ECO:0007669"/>
    <property type="project" value="InterPro"/>
</dbReference>
<dbReference type="InterPro" id="IPR000792">
    <property type="entry name" value="Tscrpt_reg_LuxR_C"/>
</dbReference>
<comment type="caution">
    <text evidence="6">The sequence shown here is derived from an EMBL/GenBank/DDBJ whole genome shotgun (WGS) entry which is preliminary data.</text>
</comment>
<dbReference type="InterPro" id="IPR016032">
    <property type="entry name" value="Sig_transdc_resp-reg_C-effctor"/>
</dbReference>
<dbReference type="Gene3D" id="1.25.40.10">
    <property type="entry name" value="Tetratricopeptide repeat domain"/>
    <property type="match status" value="1"/>
</dbReference>
<organism evidence="6 7">
    <name type="scientific">Dictyobacter aurantiacus</name>
    <dbReference type="NCBI Taxonomy" id="1936993"/>
    <lineage>
        <taxon>Bacteria</taxon>
        <taxon>Bacillati</taxon>
        <taxon>Chloroflexota</taxon>
        <taxon>Ktedonobacteria</taxon>
        <taxon>Ktedonobacterales</taxon>
        <taxon>Dictyobacteraceae</taxon>
        <taxon>Dictyobacter</taxon>
    </lineage>
</organism>
<dbReference type="Pfam" id="PF17874">
    <property type="entry name" value="TPR_MalT"/>
    <property type="match status" value="1"/>
</dbReference>
<dbReference type="Pfam" id="PF25873">
    <property type="entry name" value="WHD_MalT"/>
    <property type="match status" value="1"/>
</dbReference>
<keyword evidence="3" id="KW-0804">Transcription</keyword>
<reference evidence="7" key="1">
    <citation type="submission" date="2018-12" db="EMBL/GenBank/DDBJ databases">
        <title>Tengunoibacter tsumagoiensis gen. nov., sp. nov., Dictyobacter kobayashii sp. nov., D. alpinus sp. nov., and D. joshuensis sp. nov. and description of Dictyobacteraceae fam. nov. within the order Ktedonobacterales isolated from Tengu-no-mugimeshi.</title>
        <authorList>
            <person name="Wang C.M."/>
            <person name="Zheng Y."/>
            <person name="Sakai Y."/>
            <person name="Toyoda A."/>
            <person name="Minakuchi Y."/>
            <person name="Abe K."/>
            <person name="Yokota A."/>
            <person name="Yabe S."/>
        </authorList>
    </citation>
    <scope>NUCLEOTIDE SEQUENCE [LARGE SCALE GENOMIC DNA]</scope>
    <source>
        <strain evidence="7">S-27</strain>
    </source>
</reference>
<feature type="region of interest" description="Disordered" evidence="4">
    <location>
        <begin position="949"/>
        <end position="972"/>
    </location>
</feature>
<dbReference type="PANTHER" id="PTHR44688:SF16">
    <property type="entry name" value="DNA-BINDING TRANSCRIPTIONAL ACTIVATOR DEVR_DOSR"/>
    <property type="match status" value="1"/>
</dbReference>
<dbReference type="Gene3D" id="3.40.50.300">
    <property type="entry name" value="P-loop containing nucleotide triphosphate hydrolases"/>
    <property type="match status" value="1"/>
</dbReference>
<feature type="domain" description="HTH luxR-type" evidence="5">
    <location>
        <begin position="964"/>
        <end position="1029"/>
    </location>
</feature>
<evidence type="ECO:0000256" key="1">
    <source>
        <dbReference type="ARBA" id="ARBA00023015"/>
    </source>
</evidence>
<dbReference type="PROSITE" id="PS50043">
    <property type="entry name" value="HTH_LUXR_2"/>
    <property type="match status" value="1"/>
</dbReference>
<evidence type="ECO:0000313" key="7">
    <source>
        <dbReference type="Proteomes" id="UP000287224"/>
    </source>
</evidence>
<dbReference type="Pfam" id="PF00196">
    <property type="entry name" value="GerE"/>
    <property type="match status" value="1"/>
</dbReference>
<dbReference type="CDD" id="cd06170">
    <property type="entry name" value="LuxR_C_like"/>
    <property type="match status" value="1"/>
</dbReference>
<evidence type="ECO:0000256" key="3">
    <source>
        <dbReference type="ARBA" id="ARBA00023163"/>
    </source>
</evidence>
<sequence>MLAWSAEQQRYELSSGGSFQRCFAAHDEQIWLDWLGEQTSFAFQGQRGHLSVVREVRARGGGYWYAYGTPQGGSRKHYLGPTPKVTLARLEEAAGSHAALPPSSPRQPLALPVLASKLSPPRLPATLVERAHLQARLDEALALPLTLLSSSGGWGKTTLLSAWAQRSSHVIAWLSLDEMDSIPVRFWSAVIAALRTHHAGIGATALALLYAPQPVHLSLILTSLLNEVTTLEGTTVLVLDDYHLITDAAIHESLLYLLEHLPVNLRLLLSTRVDPPLPLARLRMRGQMSEIRDMDLSFRADDTRHFLLQRMELPLAETEVAILERRTEGWIAGLQLAALALRQCADHAAFVQTFGGSHRYVLDYFQDDILSHLPPATQNFLLQTALLSRLHAPLCQAVTGETASQELLEGLERENLFLVPLDEERHWYRLHELFRQTLLARLSMSHPDRVPVLHRRAARWYEAQGMLREALTHALSAEDFAYAAHLMEHAAAEAWAMGEAHTVHAWIALLPDEVLRAHMSFALVAALRLLHTLFGVSDEQQRSAVGHTIDRVESLLGEADLTAEEHERLRRRVRLFHLWSAASQAIEVRDMTRLQQCCQEMLPLVRDDEIIWQMAPLFVNVILCMNTLEACDALNAALLTAGQQAEETQQRYEWLRTRQWLVQILWEAGDLHQAEHECRLLLALLEREGTQHTSIGGYLFLTLARICWSGNRCEEARSHLTSALHLAQNWQYMALLAECVECRVIFAIDQGRLDEAEQALYTLRHLIQQGGIAIRLPQIECVQLRLWLARGNLAAAQDWADQTCFDQDSPTEASSWETSLSLARLRLAQHAYAAASSILTRLLSSAEQGQRRERVAQTLALQVLALAGLKEREQARQLVLRLLQLTKSAGLIRVFLNAGEPMHRTLRQLHAARATETTLPGDLASHLTLLLEAFDQEERWHHLLAPPLTRHREASPSPDAAPARSNLHDPLSSQEQRVLRLLVAGHTYAEIARELIVSPNTIKTQVSSIYRKLGVSRRAEASLIAQQLHLL</sequence>
<keyword evidence="2" id="KW-0238">DNA-binding</keyword>
<dbReference type="InterPro" id="IPR041617">
    <property type="entry name" value="TPR_MalT"/>
</dbReference>
<evidence type="ECO:0000256" key="2">
    <source>
        <dbReference type="ARBA" id="ARBA00023125"/>
    </source>
</evidence>
<dbReference type="SUPFAM" id="SSF48452">
    <property type="entry name" value="TPR-like"/>
    <property type="match status" value="1"/>
</dbReference>
<dbReference type="SUPFAM" id="SSF46894">
    <property type="entry name" value="C-terminal effector domain of the bipartite response regulators"/>
    <property type="match status" value="1"/>
</dbReference>
<dbReference type="PROSITE" id="PS00622">
    <property type="entry name" value="HTH_LUXR_1"/>
    <property type="match status" value="1"/>
</dbReference>